<dbReference type="EMBL" id="NAJQ01000506">
    <property type="protein sequence ID" value="TKA68468.1"/>
    <property type="molecule type" value="Genomic_DNA"/>
</dbReference>
<sequence>MTPSAQMASGATNNGDRLSAMLTQALQTNMELEDRLDDMLYTVDTTRRALERSSEQPTAFKALDLLEASLVGTAYGSGEITPPTPTKTVSSRSWQASAARGFRDGLRSQLLGPLGGFDGPSKQGASTGVKAVRFAEPESQCLCRYGKWVTVPPPPPLNPNVYCKPTQNMGPHLHTNATAATFNPLPASQSSTLLPINGPSTGAAHQQTPESAPSEPGFMLIVTDPRSGGQFAQHVTSDFLKVACPTLYAAIPSACDVRDVDGSRVIAVTQIIDVFRDFMAFATHGVCYTPFAAHPLDHFRDVMTLASRWGNAALEEQAARDLTFAAAELPSEELYILANMLVSVHQDRLNEITPKSVNDTIVEAAALRGVDLLKDIASIDVLRAGGAAPLGQFARDMAVLLANTNKVVDNMAESLRDAFGIQSMVPGMYHPPTTTPARVPYGMPGGFGKSECFCRTCIFKHGPNGGDGTMGCCVRDGENGNN</sequence>
<keyword evidence="2" id="KW-1185">Reference proteome</keyword>
<accession>A0A4U0X016</accession>
<dbReference type="OrthoDB" id="3831840at2759"/>
<protein>
    <submittedName>
        <fullName evidence="1">Uncharacterized protein</fullName>
    </submittedName>
</protein>
<comment type="caution">
    <text evidence="1">The sequence shown here is derived from an EMBL/GenBank/DDBJ whole genome shotgun (WGS) entry which is preliminary data.</text>
</comment>
<organism evidence="1 2">
    <name type="scientific">Friedmanniomyces simplex</name>
    <dbReference type="NCBI Taxonomy" id="329884"/>
    <lineage>
        <taxon>Eukaryota</taxon>
        <taxon>Fungi</taxon>
        <taxon>Dikarya</taxon>
        <taxon>Ascomycota</taxon>
        <taxon>Pezizomycotina</taxon>
        <taxon>Dothideomycetes</taxon>
        <taxon>Dothideomycetidae</taxon>
        <taxon>Mycosphaerellales</taxon>
        <taxon>Teratosphaeriaceae</taxon>
        <taxon>Friedmanniomyces</taxon>
    </lineage>
</organism>
<gene>
    <name evidence="1" type="ORF">B0A55_09929</name>
</gene>
<dbReference type="AlphaFoldDB" id="A0A4U0X016"/>
<dbReference type="Proteomes" id="UP000309340">
    <property type="component" value="Unassembled WGS sequence"/>
</dbReference>
<evidence type="ECO:0000313" key="2">
    <source>
        <dbReference type="Proteomes" id="UP000309340"/>
    </source>
</evidence>
<proteinExistence type="predicted"/>
<evidence type="ECO:0000313" key="1">
    <source>
        <dbReference type="EMBL" id="TKA68468.1"/>
    </source>
</evidence>
<name>A0A4U0X016_9PEZI</name>
<reference evidence="1 2" key="1">
    <citation type="submission" date="2017-03" db="EMBL/GenBank/DDBJ databases">
        <title>Genomes of endolithic fungi from Antarctica.</title>
        <authorList>
            <person name="Coleine C."/>
            <person name="Masonjones S."/>
            <person name="Stajich J.E."/>
        </authorList>
    </citation>
    <scope>NUCLEOTIDE SEQUENCE [LARGE SCALE GENOMIC DNA]</scope>
    <source>
        <strain evidence="1 2">CCFEE 5184</strain>
    </source>
</reference>